<evidence type="ECO:0000313" key="5">
    <source>
        <dbReference type="EMBL" id="QJI05234.1"/>
    </source>
</evidence>
<gene>
    <name evidence="5" type="ORF">MM415A00138_0047</name>
    <name evidence="3" type="ORF">MM415B00361_0027</name>
    <name evidence="2" type="ORF">TM448A00273_0014</name>
    <name evidence="4" type="ORF">TM448B00155_0044</name>
</gene>
<protein>
    <submittedName>
        <fullName evidence="2">Uncharacterized protein</fullName>
    </submittedName>
</protein>
<evidence type="ECO:0000313" key="2">
    <source>
        <dbReference type="EMBL" id="QJA45688.1"/>
    </source>
</evidence>
<feature type="compositionally biased region" description="Basic and acidic residues" evidence="1">
    <location>
        <begin position="122"/>
        <end position="133"/>
    </location>
</feature>
<dbReference type="EMBL" id="MT141549">
    <property type="protein sequence ID" value="QJA66107.1"/>
    <property type="molecule type" value="Genomic_DNA"/>
</dbReference>
<proteinExistence type="predicted"/>
<name>A0A6H1ZDS3_9ZZZZ</name>
<dbReference type="EMBL" id="MT144593">
    <property type="protein sequence ID" value="QJH93928.1"/>
    <property type="molecule type" value="Genomic_DNA"/>
</dbReference>
<feature type="region of interest" description="Disordered" evidence="1">
    <location>
        <begin position="108"/>
        <end position="133"/>
    </location>
</feature>
<dbReference type="AlphaFoldDB" id="A0A6H1ZDS3"/>
<organism evidence="2">
    <name type="scientific">viral metagenome</name>
    <dbReference type="NCBI Taxonomy" id="1070528"/>
    <lineage>
        <taxon>unclassified sequences</taxon>
        <taxon>metagenomes</taxon>
        <taxon>organismal metagenomes</taxon>
    </lineage>
</organism>
<accession>A0A6H1ZDS3</accession>
<dbReference type="EMBL" id="MT145196">
    <property type="protein sequence ID" value="QJI05234.1"/>
    <property type="molecule type" value="Genomic_DNA"/>
</dbReference>
<reference evidence="2" key="1">
    <citation type="submission" date="2020-03" db="EMBL/GenBank/DDBJ databases">
        <title>The deep terrestrial virosphere.</title>
        <authorList>
            <person name="Holmfeldt K."/>
            <person name="Nilsson E."/>
            <person name="Simone D."/>
            <person name="Lopez-Fernandez M."/>
            <person name="Wu X."/>
            <person name="de Brujin I."/>
            <person name="Lundin D."/>
            <person name="Andersson A."/>
            <person name="Bertilsson S."/>
            <person name="Dopson M."/>
        </authorList>
    </citation>
    <scope>NUCLEOTIDE SEQUENCE</scope>
    <source>
        <strain evidence="5">MM415A00138</strain>
        <strain evidence="3">MM415B00361</strain>
        <strain evidence="2">TM448A00273</strain>
        <strain evidence="4">TM448B00155</strain>
    </source>
</reference>
<evidence type="ECO:0000313" key="3">
    <source>
        <dbReference type="EMBL" id="QJA66107.1"/>
    </source>
</evidence>
<sequence>MSYRAVVQHEVENWTWCAAIAVAESEEAFDYGDGEYEIEYSCPHRHRDEPLNKAMAKCLERMERLIMEPNEWEARTWLEKNVPHGLHQSLLRPLIDLLNAVERDEQDRRRPWAGGGVMNNESIRETDPERVEP</sequence>
<dbReference type="EMBL" id="MT143995">
    <property type="protein sequence ID" value="QJA45688.1"/>
    <property type="molecule type" value="Genomic_DNA"/>
</dbReference>
<evidence type="ECO:0000256" key="1">
    <source>
        <dbReference type="SAM" id="MobiDB-lite"/>
    </source>
</evidence>
<evidence type="ECO:0000313" key="4">
    <source>
        <dbReference type="EMBL" id="QJH93928.1"/>
    </source>
</evidence>